<dbReference type="InterPro" id="IPR005829">
    <property type="entry name" value="Sugar_transporter_CS"/>
</dbReference>
<evidence type="ECO:0000313" key="10">
    <source>
        <dbReference type="EMBL" id="OJJ79209.1"/>
    </source>
</evidence>
<dbReference type="Proteomes" id="UP000184300">
    <property type="component" value="Unassembled WGS sequence"/>
</dbReference>
<sequence>MGVETSAHHGESISEADLHQPQSPIQKPMMTGVDTPIPRLTLRTFIMGVFASLGGLVFGYDTGQISGFQEMDNYKQRYGELGSDGTYYFSNVRTGLIVSLLSIGTLIGALCGAPIADKLGRKWTISVCTPAAKWYQMVVGRWVTGLGVGGCSLVVPMYQGESAPRHIRGAIICSYQLFITMGIFLSYLFNLGTESLKGTAQWRITLGLTFVFALTLGGGILFFPETPRFNFRQGRVDRAQSNLAKFYGIPENHTRILEEMGEIHEQLEAEITDQKWTEFLTAPRIFVTQVILGAVNFGMTFGGLYIVENFGRRKSLTVGATFMFICFIAFASVGHFVFDHVTPENTPGAGKGMVVLACLFISAYAMTWGPMIWAIAAELFPSKYRAKGMALATASNWLWNFLIGFFTPFITGDIDYAYGYVFAGCLFVGIFVVYFCVIEGRGRTLEELDWMYVNHVPPWKSADYELPQRIEYTDPGYSRKENDAAHTENV</sequence>
<keyword evidence="3" id="KW-0813">Transport</keyword>
<dbReference type="GeneID" id="34465722"/>
<dbReference type="PROSITE" id="PS50850">
    <property type="entry name" value="MFS"/>
    <property type="match status" value="1"/>
</dbReference>
<evidence type="ECO:0000256" key="7">
    <source>
        <dbReference type="SAM" id="MobiDB-lite"/>
    </source>
</evidence>
<feature type="region of interest" description="Disordered" evidence="7">
    <location>
        <begin position="1"/>
        <end position="30"/>
    </location>
</feature>
<keyword evidence="4 8" id="KW-0812">Transmembrane</keyword>
<comment type="subcellular location">
    <subcellularLocation>
        <location evidence="1">Membrane</location>
        <topology evidence="1">Multi-pass membrane protein</topology>
    </subcellularLocation>
</comment>
<dbReference type="STRING" id="1160497.A0A1L9V5R4"/>
<feature type="transmembrane region" description="Helical" evidence="8">
    <location>
        <begin position="202"/>
        <end position="223"/>
    </location>
</feature>
<dbReference type="CDD" id="cd17356">
    <property type="entry name" value="MFS_HXT"/>
    <property type="match status" value="1"/>
</dbReference>
<organism evidence="10 11">
    <name type="scientific">Aspergillus glaucus CBS 516.65</name>
    <dbReference type="NCBI Taxonomy" id="1160497"/>
    <lineage>
        <taxon>Eukaryota</taxon>
        <taxon>Fungi</taxon>
        <taxon>Dikarya</taxon>
        <taxon>Ascomycota</taxon>
        <taxon>Pezizomycotina</taxon>
        <taxon>Eurotiomycetes</taxon>
        <taxon>Eurotiomycetidae</taxon>
        <taxon>Eurotiales</taxon>
        <taxon>Aspergillaceae</taxon>
        <taxon>Aspergillus</taxon>
        <taxon>Aspergillus subgen. Aspergillus</taxon>
    </lineage>
</organism>
<dbReference type="Pfam" id="PF00083">
    <property type="entry name" value="Sugar_tr"/>
    <property type="match status" value="2"/>
</dbReference>
<feature type="transmembrane region" description="Helical" evidence="8">
    <location>
        <begin position="285"/>
        <end position="307"/>
    </location>
</feature>
<evidence type="ECO:0000259" key="9">
    <source>
        <dbReference type="PROSITE" id="PS50850"/>
    </source>
</evidence>
<feature type="domain" description="Major facilitator superfamily (MFS) profile" evidence="9">
    <location>
        <begin position="47"/>
        <end position="441"/>
    </location>
</feature>
<proteinExistence type="inferred from homology"/>
<evidence type="ECO:0000256" key="5">
    <source>
        <dbReference type="ARBA" id="ARBA00022989"/>
    </source>
</evidence>
<dbReference type="InterPro" id="IPR005828">
    <property type="entry name" value="MFS_sugar_transport-like"/>
</dbReference>
<dbReference type="InterPro" id="IPR020846">
    <property type="entry name" value="MFS_dom"/>
</dbReference>
<dbReference type="EMBL" id="KV878920">
    <property type="protein sequence ID" value="OJJ79209.1"/>
    <property type="molecule type" value="Genomic_DNA"/>
</dbReference>
<evidence type="ECO:0000256" key="1">
    <source>
        <dbReference type="ARBA" id="ARBA00004141"/>
    </source>
</evidence>
<comment type="similarity">
    <text evidence="2">Belongs to the major facilitator superfamily. Sugar transporter (TC 2.A.1.1) family.</text>
</comment>
<dbReference type="Gene3D" id="1.20.1250.20">
    <property type="entry name" value="MFS general substrate transporter like domains"/>
    <property type="match status" value="2"/>
</dbReference>
<dbReference type="SUPFAM" id="SSF103473">
    <property type="entry name" value="MFS general substrate transporter"/>
    <property type="match status" value="1"/>
</dbReference>
<keyword evidence="5 8" id="KW-1133">Transmembrane helix</keyword>
<feature type="transmembrane region" description="Helical" evidence="8">
    <location>
        <begin position="96"/>
        <end position="116"/>
    </location>
</feature>
<dbReference type="PANTHER" id="PTHR48022">
    <property type="entry name" value="PLASTIDIC GLUCOSE TRANSPORTER 4"/>
    <property type="match status" value="1"/>
</dbReference>
<dbReference type="OrthoDB" id="2241241at2759"/>
<keyword evidence="6 8" id="KW-0472">Membrane</keyword>
<dbReference type="InterPro" id="IPR036259">
    <property type="entry name" value="MFS_trans_sf"/>
</dbReference>
<feature type="transmembrane region" description="Helical" evidence="8">
    <location>
        <begin position="40"/>
        <end position="60"/>
    </location>
</feature>
<dbReference type="PANTHER" id="PTHR48022:SF91">
    <property type="entry name" value="MAJOR FACILITATOR SUPERFAMILY (MFS) PROFILE DOMAIN-CONTAINING PROTEIN-RELATED"/>
    <property type="match status" value="1"/>
</dbReference>
<dbReference type="PRINTS" id="PR00171">
    <property type="entry name" value="SUGRTRNSPORT"/>
</dbReference>
<feature type="compositionally biased region" description="Basic and acidic residues" evidence="7">
    <location>
        <begin position="1"/>
        <end position="18"/>
    </location>
</feature>
<dbReference type="GO" id="GO:0005351">
    <property type="term" value="F:carbohydrate:proton symporter activity"/>
    <property type="evidence" value="ECO:0007669"/>
    <property type="project" value="TreeGrafter"/>
</dbReference>
<feature type="transmembrane region" description="Helical" evidence="8">
    <location>
        <begin position="388"/>
        <end position="410"/>
    </location>
</feature>
<feature type="transmembrane region" description="Helical" evidence="8">
    <location>
        <begin position="319"/>
        <end position="338"/>
    </location>
</feature>
<feature type="transmembrane region" description="Helical" evidence="8">
    <location>
        <begin position="416"/>
        <end position="437"/>
    </location>
</feature>
<evidence type="ECO:0000256" key="8">
    <source>
        <dbReference type="SAM" id="Phobius"/>
    </source>
</evidence>
<dbReference type="InterPro" id="IPR050360">
    <property type="entry name" value="MFS_Sugar_Transporters"/>
</dbReference>
<dbReference type="InterPro" id="IPR003663">
    <property type="entry name" value="Sugar/inositol_transpt"/>
</dbReference>
<keyword evidence="11" id="KW-1185">Reference proteome</keyword>
<dbReference type="PROSITE" id="PS00217">
    <property type="entry name" value="SUGAR_TRANSPORT_2"/>
    <property type="match status" value="1"/>
</dbReference>
<dbReference type="VEuPathDB" id="FungiDB:ASPGLDRAFT_70226"/>
<protein>
    <recommendedName>
        <fullName evidence="9">Major facilitator superfamily (MFS) profile domain-containing protein</fullName>
    </recommendedName>
</protein>
<evidence type="ECO:0000256" key="3">
    <source>
        <dbReference type="ARBA" id="ARBA00022448"/>
    </source>
</evidence>
<dbReference type="PROSITE" id="PS00216">
    <property type="entry name" value="SUGAR_TRANSPORT_1"/>
    <property type="match status" value="2"/>
</dbReference>
<reference evidence="11" key="1">
    <citation type="journal article" date="2017" name="Genome Biol.">
        <title>Comparative genomics reveals high biological diversity and specific adaptations in the industrially and medically important fungal genus Aspergillus.</title>
        <authorList>
            <person name="de Vries R.P."/>
            <person name="Riley R."/>
            <person name="Wiebenga A."/>
            <person name="Aguilar-Osorio G."/>
            <person name="Amillis S."/>
            <person name="Uchima C.A."/>
            <person name="Anderluh G."/>
            <person name="Asadollahi M."/>
            <person name="Askin M."/>
            <person name="Barry K."/>
            <person name="Battaglia E."/>
            <person name="Bayram O."/>
            <person name="Benocci T."/>
            <person name="Braus-Stromeyer S.A."/>
            <person name="Caldana C."/>
            <person name="Canovas D."/>
            <person name="Cerqueira G.C."/>
            <person name="Chen F."/>
            <person name="Chen W."/>
            <person name="Choi C."/>
            <person name="Clum A."/>
            <person name="Dos Santos R.A."/>
            <person name="Damasio A.R."/>
            <person name="Diallinas G."/>
            <person name="Emri T."/>
            <person name="Fekete E."/>
            <person name="Flipphi M."/>
            <person name="Freyberg S."/>
            <person name="Gallo A."/>
            <person name="Gournas C."/>
            <person name="Habgood R."/>
            <person name="Hainaut M."/>
            <person name="Harispe M.L."/>
            <person name="Henrissat B."/>
            <person name="Hilden K.S."/>
            <person name="Hope R."/>
            <person name="Hossain A."/>
            <person name="Karabika E."/>
            <person name="Karaffa L."/>
            <person name="Karanyi Z."/>
            <person name="Krasevec N."/>
            <person name="Kuo A."/>
            <person name="Kusch H."/>
            <person name="LaButti K."/>
            <person name="Lagendijk E.L."/>
            <person name="Lapidus A."/>
            <person name="Levasseur A."/>
            <person name="Lindquist E."/>
            <person name="Lipzen A."/>
            <person name="Logrieco A.F."/>
            <person name="MacCabe A."/>
            <person name="Maekelae M.R."/>
            <person name="Malavazi I."/>
            <person name="Melin P."/>
            <person name="Meyer V."/>
            <person name="Mielnichuk N."/>
            <person name="Miskei M."/>
            <person name="Molnar A.P."/>
            <person name="Mule G."/>
            <person name="Ngan C.Y."/>
            <person name="Orejas M."/>
            <person name="Orosz E."/>
            <person name="Ouedraogo J.P."/>
            <person name="Overkamp K.M."/>
            <person name="Park H.-S."/>
            <person name="Perrone G."/>
            <person name="Piumi F."/>
            <person name="Punt P.J."/>
            <person name="Ram A.F."/>
            <person name="Ramon A."/>
            <person name="Rauscher S."/>
            <person name="Record E."/>
            <person name="Riano-Pachon D.M."/>
            <person name="Robert V."/>
            <person name="Roehrig J."/>
            <person name="Ruller R."/>
            <person name="Salamov A."/>
            <person name="Salih N.S."/>
            <person name="Samson R.A."/>
            <person name="Sandor E."/>
            <person name="Sanguinetti M."/>
            <person name="Schuetze T."/>
            <person name="Sepcic K."/>
            <person name="Shelest E."/>
            <person name="Sherlock G."/>
            <person name="Sophianopoulou V."/>
            <person name="Squina F.M."/>
            <person name="Sun H."/>
            <person name="Susca A."/>
            <person name="Todd R.B."/>
            <person name="Tsang A."/>
            <person name="Unkles S.E."/>
            <person name="van de Wiele N."/>
            <person name="van Rossen-Uffink D."/>
            <person name="Oliveira J.V."/>
            <person name="Vesth T.C."/>
            <person name="Visser J."/>
            <person name="Yu J.-H."/>
            <person name="Zhou M."/>
            <person name="Andersen M.R."/>
            <person name="Archer D.B."/>
            <person name="Baker S.E."/>
            <person name="Benoit I."/>
            <person name="Brakhage A.A."/>
            <person name="Braus G.H."/>
            <person name="Fischer R."/>
            <person name="Frisvad J.C."/>
            <person name="Goldman G.H."/>
            <person name="Houbraken J."/>
            <person name="Oakley B."/>
            <person name="Pocsi I."/>
            <person name="Scazzocchio C."/>
            <person name="Seiboth B."/>
            <person name="vanKuyk P.A."/>
            <person name="Wortman J."/>
            <person name="Dyer P.S."/>
            <person name="Grigoriev I.V."/>
        </authorList>
    </citation>
    <scope>NUCLEOTIDE SEQUENCE [LARGE SCALE GENOMIC DNA]</scope>
    <source>
        <strain evidence="11">CBS 516.65</strain>
    </source>
</reference>
<name>A0A1L9V5R4_ASPGL</name>
<evidence type="ECO:0000256" key="6">
    <source>
        <dbReference type="ARBA" id="ARBA00023136"/>
    </source>
</evidence>
<feature type="transmembrane region" description="Helical" evidence="8">
    <location>
        <begin position="167"/>
        <end position="190"/>
    </location>
</feature>
<evidence type="ECO:0000256" key="4">
    <source>
        <dbReference type="ARBA" id="ARBA00022692"/>
    </source>
</evidence>
<dbReference type="GO" id="GO:0016020">
    <property type="term" value="C:membrane"/>
    <property type="evidence" value="ECO:0007669"/>
    <property type="project" value="UniProtKB-SubCell"/>
</dbReference>
<gene>
    <name evidence="10" type="ORF">ASPGLDRAFT_70226</name>
</gene>
<feature type="transmembrane region" description="Helical" evidence="8">
    <location>
        <begin position="353"/>
        <end position="376"/>
    </location>
</feature>
<feature type="transmembrane region" description="Helical" evidence="8">
    <location>
        <begin position="137"/>
        <end position="155"/>
    </location>
</feature>
<evidence type="ECO:0000313" key="11">
    <source>
        <dbReference type="Proteomes" id="UP000184300"/>
    </source>
</evidence>
<dbReference type="RefSeq" id="XP_022395907.1">
    <property type="nucleotide sequence ID" value="XM_022549462.1"/>
</dbReference>
<accession>A0A1L9V5R4</accession>
<dbReference type="AlphaFoldDB" id="A0A1L9V5R4"/>
<evidence type="ECO:0000256" key="2">
    <source>
        <dbReference type="ARBA" id="ARBA00010992"/>
    </source>
</evidence>